<feature type="signal peptide" evidence="1">
    <location>
        <begin position="1"/>
        <end position="16"/>
    </location>
</feature>
<accession>A0A6T9YJL2</accession>
<proteinExistence type="predicted"/>
<sequence>MLSLPLLVVLPLLLRADRLNLSEQFTCRLVEIDDTDGGVITVNETLVEDPTNRRSRMVADGPLLQGGHIEQIRRCDIEPKGYFIDIHGNADTAPSSWSCRNESIDPSPSSCQWSKFWDIPANATSNGTTLVINGEEALAWTYWDDGAQFSIYATPNGSVPLRLAKLSVTVPGQHLWHYDIFDFRPGKPDISLFDPTPGVVCKSEDIVKTNDEQEHGLDMA</sequence>
<dbReference type="AlphaFoldDB" id="A0A6T9YJL2"/>
<reference evidence="2" key="1">
    <citation type="submission" date="2021-01" db="EMBL/GenBank/DDBJ databases">
        <authorList>
            <person name="Corre E."/>
            <person name="Pelletier E."/>
            <person name="Niang G."/>
            <person name="Scheremetjew M."/>
            <person name="Finn R."/>
            <person name="Kale V."/>
            <person name="Holt S."/>
            <person name="Cochrane G."/>
            <person name="Meng A."/>
            <person name="Brown T."/>
            <person name="Cohen L."/>
        </authorList>
    </citation>
    <scope>NUCLEOTIDE SEQUENCE</scope>
    <source>
        <strain evidence="2">CCMP1258.1</strain>
    </source>
</reference>
<name>A0A6T9YJL2_BIGNA</name>
<feature type="chain" id="PRO_5030159866" evidence="1">
    <location>
        <begin position="17"/>
        <end position="220"/>
    </location>
</feature>
<protein>
    <submittedName>
        <fullName evidence="2">Uncharacterized protein</fullName>
    </submittedName>
</protein>
<evidence type="ECO:0000256" key="1">
    <source>
        <dbReference type="SAM" id="SignalP"/>
    </source>
</evidence>
<keyword evidence="1" id="KW-0732">Signal</keyword>
<evidence type="ECO:0000313" key="2">
    <source>
        <dbReference type="EMBL" id="CAD9579001.1"/>
    </source>
</evidence>
<organism evidence="2">
    <name type="scientific">Bigelowiella natans</name>
    <name type="common">Pedinomonas minutissima</name>
    <name type="synonym">Chlorarachnion sp. (strain CCMP621)</name>
    <dbReference type="NCBI Taxonomy" id="227086"/>
    <lineage>
        <taxon>Eukaryota</taxon>
        <taxon>Sar</taxon>
        <taxon>Rhizaria</taxon>
        <taxon>Cercozoa</taxon>
        <taxon>Chlorarachniophyceae</taxon>
        <taxon>Bigelowiella</taxon>
    </lineage>
</organism>
<gene>
    <name evidence="2" type="ORF">BIGN1055_LOCUS750</name>
</gene>
<dbReference type="EMBL" id="HBHA01001171">
    <property type="protein sequence ID" value="CAD9579001.1"/>
    <property type="molecule type" value="Transcribed_RNA"/>
</dbReference>